<protein>
    <submittedName>
        <fullName evidence="1">Uncharacterized protein</fullName>
    </submittedName>
</protein>
<comment type="caution">
    <text evidence="1">The sequence shown here is derived from an EMBL/GenBank/DDBJ whole genome shotgun (WGS) entry which is preliminary data.</text>
</comment>
<sequence>MNPTFTRTALRKAVGMDFNSTGACGVAVCECALANVKTDCAEILVLLFRSHPQLYDGDGDGVPKRTSCFSTSVVVISAEGGCTSSLQTPSREHA</sequence>
<proteinExistence type="predicted"/>
<dbReference type="EMBL" id="JAUCMV010000003">
    <property type="protein sequence ID" value="KAK0409881.1"/>
    <property type="molecule type" value="Genomic_DNA"/>
</dbReference>
<dbReference type="AlphaFoldDB" id="A0AA39HPX2"/>
<accession>A0AA39HPX2</accession>
<reference evidence="1" key="1">
    <citation type="submission" date="2023-06" db="EMBL/GenBank/DDBJ databases">
        <title>Genomic analysis of the entomopathogenic nematode Steinernema hermaphroditum.</title>
        <authorList>
            <person name="Schwarz E.M."/>
            <person name="Heppert J.K."/>
            <person name="Baniya A."/>
            <person name="Schwartz H.T."/>
            <person name="Tan C.-H."/>
            <person name="Antoshechkin I."/>
            <person name="Sternberg P.W."/>
            <person name="Goodrich-Blair H."/>
            <person name="Dillman A.R."/>
        </authorList>
    </citation>
    <scope>NUCLEOTIDE SEQUENCE</scope>
    <source>
        <strain evidence="1">PS9179</strain>
        <tissue evidence="1">Whole animal</tissue>
    </source>
</reference>
<name>A0AA39HPX2_9BILA</name>
<evidence type="ECO:0000313" key="2">
    <source>
        <dbReference type="Proteomes" id="UP001175271"/>
    </source>
</evidence>
<evidence type="ECO:0000313" key="1">
    <source>
        <dbReference type="EMBL" id="KAK0409881.1"/>
    </source>
</evidence>
<dbReference type="Proteomes" id="UP001175271">
    <property type="component" value="Unassembled WGS sequence"/>
</dbReference>
<keyword evidence="2" id="KW-1185">Reference proteome</keyword>
<organism evidence="1 2">
    <name type="scientific">Steinernema hermaphroditum</name>
    <dbReference type="NCBI Taxonomy" id="289476"/>
    <lineage>
        <taxon>Eukaryota</taxon>
        <taxon>Metazoa</taxon>
        <taxon>Ecdysozoa</taxon>
        <taxon>Nematoda</taxon>
        <taxon>Chromadorea</taxon>
        <taxon>Rhabditida</taxon>
        <taxon>Tylenchina</taxon>
        <taxon>Panagrolaimomorpha</taxon>
        <taxon>Strongyloidoidea</taxon>
        <taxon>Steinernematidae</taxon>
        <taxon>Steinernema</taxon>
    </lineage>
</organism>
<gene>
    <name evidence="1" type="ORF">QR680_004815</name>
</gene>